<reference evidence="3" key="1">
    <citation type="journal article" date="2022" name="Microb. Genom.">
        <title>A global pangenome for the wheat fungal pathogen Pyrenophora tritici-repentis and prediction of effector protein structural homology.</title>
        <authorList>
            <person name="Moolhuijzen P.M."/>
            <person name="See P.T."/>
            <person name="Shi G."/>
            <person name="Powell H.R."/>
            <person name="Cockram J."/>
            <person name="Jorgensen L.N."/>
            <person name="Benslimane H."/>
            <person name="Strelkov S.E."/>
            <person name="Turner J."/>
            <person name="Liu Z."/>
            <person name="Moffat C.S."/>
        </authorList>
    </citation>
    <scope>NUCLEOTIDE SEQUENCE [LARGE SCALE GENOMIC DNA]</scope>
</reference>
<protein>
    <submittedName>
        <fullName evidence="2">DUF2423 domain containing protein</fullName>
    </submittedName>
</protein>
<evidence type="ECO:0000313" key="3">
    <source>
        <dbReference type="Proteomes" id="UP000249757"/>
    </source>
</evidence>
<gene>
    <name evidence="2" type="ORF">Ptr86124_001379</name>
</gene>
<accession>A0A921TVX9</accession>
<sequence length="200" mass="21941">MAKGARASSKKANRTKLRARVFGPVEAARAERLHAKLLETIQQPKPEKTQMDTTQDTNTTDDASKEEDLPKGSSILTAPIPRSLSDSSHTHLDSAQDCDLRNLCFHLGLCSDIVGFTDNGDLKFAFDPLPPHWLNMDVDGATTTSSEAKNSRKNKDKSQSRKQLRRKPQNKVSFPASRGKGALKPFTGGRSGGRIGKRRS</sequence>
<organism evidence="2 3">
    <name type="scientific">Pyrenophora tritici-repentis</name>
    <dbReference type="NCBI Taxonomy" id="45151"/>
    <lineage>
        <taxon>Eukaryota</taxon>
        <taxon>Fungi</taxon>
        <taxon>Dikarya</taxon>
        <taxon>Ascomycota</taxon>
        <taxon>Pezizomycotina</taxon>
        <taxon>Dothideomycetes</taxon>
        <taxon>Pleosporomycetidae</taxon>
        <taxon>Pleosporales</taxon>
        <taxon>Pleosporineae</taxon>
        <taxon>Pleosporaceae</taxon>
        <taxon>Pyrenophora</taxon>
    </lineage>
</organism>
<feature type="compositionally biased region" description="Basic residues" evidence="1">
    <location>
        <begin position="151"/>
        <end position="169"/>
    </location>
</feature>
<keyword evidence="3" id="KW-1185">Reference proteome</keyword>
<evidence type="ECO:0000313" key="2">
    <source>
        <dbReference type="EMBL" id="KAI1521011.1"/>
    </source>
</evidence>
<dbReference type="GO" id="GO:0030687">
    <property type="term" value="C:preribosome, large subunit precursor"/>
    <property type="evidence" value="ECO:0007669"/>
    <property type="project" value="TreeGrafter"/>
</dbReference>
<feature type="region of interest" description="Disordered" evidence="1">
    <location>
        <begin position="36"/>
        <end position="92"/>
    </location>
</feature>
<proteinExistence type="predicted"/>
<dbReference type="Proteomes" id="UP000249757">
    <property type="component" value="Unassembled WGS sequence"/>
</dbReference>
<comment type="caution">
    <text evidence="2">The sequence shown here is derived from an EMBL/GenBank/DDBJ whole genome shotgun (WGS) entry which is preliminary data.</text>
</comment>
<dbReference type="AlphaFoldDB" id="A0A921TVX9"/>
<dbReference type="Pfam" id="PF10338">
    <property type="entry name" value="YBL028C_N"/>
    <property type="match status" value="1"/>
</dbReference>
<dbReference type="EMBL" id="NRDI02000001">
    <property type="protein sequence ID" value="KAI1521011.1"/>
    <property type="molecule type" value="Genomic_DNA"/>
</dbReference>
<name>A0A921TVX9_9PLEO</name>
<dbReference type="PANTHER" id="PTHR28219:SF1">
    <property type="entry name" value="UPF0642 PROTEIN YBL028C"/>
    <property type="match status" value="1"/>
</dbReference>
<feature type="region of interest" description="Disordered" evidence="1">
    <location>
        <begin position="142"/>
        <end position="200"/>
    </location>
</feature>
<feature type="compositionally biased region" description="Low complexity" evidence="1">
    <location>
        <begin position="51"/>
        <end position="61"/>
    </location>
</feature>
<dbReference type="InterPro" id="IPR019434">
    <property type="entry name" value="DUF2423"/>
</dbReference>
<dbReference type="OrthoDB" id="4087970at2759"/>
<dbReference type="PANTHER" id="PTHR28219">
    <property type="entry name" value="UPF0642 PROTEIN YBL028C"/>
    <property type="match status" value="1"/>
</dbReference>
<evidence type="ECO:0000256" key="1">
    <source>
        <dbReference type="SAM" id="MobiDB-lite"/>
    </source>
</evidence>